<dbReference type="AlphaFoldDB" id="A0A059EXF2"/>
<name>A0A059EXF2_9MICR</name>
<organism evidence="2 3">
    <name type="scientific">Anncaliia algerae PRA339</name>
    <dbReference type="NCBI Taxonomy" id="1288291"/>
    <lineage>
        <taxon>Eukaryota</taxon>
        <taxon>Fungi</taxon>
        <taxon>Fungi incertae sedis</taxon>
        <taxon>Microsporidia</taxon>
        <taxon>Tubulinosematoidea</taxon>
        <taxon>Tubulinosematidae</taxon>
        <taxon>Anncaliia</taxon>
    </lineage>
</organism>
<feature type="signal peptide" evidence="1">
    <location>
        <begin position="1"/>
        <end position="16"/>
    </location>
</feature>
<protein>
    <recommendedName>
        <fullName evidence="4">Cullin family profile domain-containing protein</fullName>
    </recommendedName>
</protein>
<reference evidence="3" key="1">
    <citation type="submission" date="2013-02" db="EMBL/GenBank/DDBJ databases">
        <authorList>
            <consortium name="The Broad Institute Genome Sequencing Platform"/>
            <person name="Cuomo C."/>
            <person name="Becnel J."/>
            <person name="Sanscrainte N."/>
            <person name="Walker B."/>
            <person name="Young S.K."/>
            <person name="Zeng Q."/>
            <person name="Gargeya S."/>
            <person name="Fitzgerald M."/>
            <person name="Haas B."/>
            <person name="Abouelleil A."/>
            <person name="Alvarado L."/>
            <person name="Arachchi H.M."/>
            <person name="Berlin A.M."/>
            <person name="Chapman S.B."/>
            <person name="Dewar J."/>
            <person name="Goldberg J."/>
            <person name="Griggs A."/>
            <person name="Gujja S."/>
            <person name="Hansen M."/>
            <person name="Howarth C."/>
            <person name="Imamovic A."/>
            <person name="Larimer J."/>
            <person name="McCowan C."/>
            <person name="Murphy C."/>
            <person name="Neiman D."/>
            <person name="Pearson M."/>
            <person name="Priest M."/>
            <person name="Roberts A."/>
            <person name="Saif S."/>
            <person name="Shea T."/>
            <person name="Sisk P."/>
            <person name="Sykes S."/>
            <person name="Wortman J."/>
            <person name="Nusbaum C."/>
            <person name="Birren B."/>
        </authorList>
    </citation>
    <scope>NUCLEOTIDE SEQUENCE [LARGE SCALE GENOMIC DNA]</scope>
    <source>
        <strain evidence="3">PRA339</strain>
    </source>
</reference>
<evidence type="ECO:0000313" key="2">
    <source>
        <dbReference type="EMBL" id="KCZ79411.1"/>
    </source>
</evidence>
<accession>A0A059EXF2</accession>
<gene>
    <name evidence="2" type="ORF">H312_03199</name>
</gene>
<evidence type="ECO:0000256" key="1">
    <source>
        <dbReference type="SAM" id="SignalP"/>
    </source>
</evidence>
<dbReference type="VEuPathDB" id="MicrosporidiaDB:H312_03199"/>
<evidence type="ECO:0008006" key="4">
    <source>
        <dbReference type="Google" id="ProtNLM"/>
    </source>
</evidence>
<keyword evidence="1" id="KW-0732">Signal</keyword>
<dbReference type="OrthoDB" id="2197085at2759"/>
<dbReference type="Proteomes" id="UP000030655">
    <property type="component" value="Unassembled WGS sequence"/>
</dbReference>
<sequence>MLLIKFLIQIVYSSSSIPDIKSNDKEPEIEMLSTSLCKAAYYNLIKSISHYKSETTGIYRKTLCQEEINKLEFIKKLETNTFINGKLEFSQYKGELLNSASVFNLTEAKDLFCEIYRGYKILGEISLLQFEDLVLYQDSIPRIYSDLFEELKLLHFKLIDENLKQENCWDEESFSLLGTIKRRISSLSSIFYNFHTDLSVFDDLKEEIFDTFNKKNSNPQNCLDIQSSYEYCILEILEEEVIIFSEELKLIKITKNYDLVKLENFLHRKDANLFDFCFLINMVYKKCLYHQKNDLIKEELLYRMPKLSFNVAAKHGGDFLQRLITIVGINDRSLAKIYKDFFEGRKGEVLLKKILIFIDDNKYDTLTNFFAEKIKEIKLDLEKSRGKFQEILKKVCKITQEESEKLIKNIENDEYDFKPYKLSEEDHIYLSFASKAFSLHSDACFYGLEQFKDMLHDQFKLITVDSDFNQLTDAFPHAKKSLRKVDRILENSNRKNFAFSYYGKKN</sequence>
<evidence type="ECO:0000313" key="3">
    <source>
        <dbReference type="Proteomes" id="UP000030655"/>
    </source>
</evidence>
<dbReference type="EMBL" id="KK365281">
    <property type="protein sequence ID" value="KCZ79411.1"/>
    <property type="molecule type" value="Genomic_DNA"/>
</dbReference>
<reference evidence="2 3" key="2">
    <citation type="submission" date="2014-03" db="EMBL/GenBank/DDBJ databases">
        <title>The Genome Sequence of Anncaliia algerae insect isolate PRA339.</title>
        <authorList>
            <consortium name="The Broad Institute Genome Sequencing Platform"/>
            <consortium name="The Broad Institute Genome Sequencing Center for Infectious Disease"/>
            <person name="Cuomo C."/>
            <person name="Becnel J."/>
            <person name="Sanscrainte N."/>
            <person name="Walker B."/>
            <person name="Young S.K."/>
            <person name="Zeng Q."/>
            <person name="Gargeya S."/>
            <person name="Fitzgerald M."/>
            <person name="Haas B."/>
            <person name="Abouelleil A."/>
            <person name="Alvarado L."/>
            <person name="Arachchi H.M."/>
            <person name="Berlin A.M."/>
            <person name="Chapman S.B."/>
            <person name="Dewar J."/>
            <person name="Goldberg J."/>
            <person name="Griggs A."/>
            <person name="Gujja S."/>
            <person name="Hansen M."/>
            <person name="Howarth C."/>
            <person name="Imamovic A."/>
            <person name="Larimer J."/>
            <person name="McCowan C."/>
            <person name="Murphy C."/>
            <person name="Neiman D."/>
            <person name="Pearson M."/>
            <person name="Priest M."/>
            <person name="Roberts A."/>
            <person name="Saif S."/>
            <person name="Shea T."/>
            <person name="Sisk P."/>
            <person name="Sykes S."/>
            <person name="Wortman J."/>
            <person name="Nusbaum C."/>
            <person name="Birren B."/>
        </authorList>
    </citation>
    <scope>NUCLEOTIDE SEQUENCE [LARGE SCALE GENOMIC DNA]</scope>
    <source>
        <strain evidence="2 3">PRA339</strain>
    </source>
</reference>
<dbReference type="HOGENOM" id="CLU_041556_0_0_1"/>
<feature type="chain" id="PRO_5001577594" description="Cullin family profile domain-containing protein" evidence="1">
    <location>
        <begin position="17"/>
        <end position="506"/>
    </location>
</feature>
<proteinExistence type="predicted"/>
<keyword evidence="3" id="KW-1185">Reference proteome</keyword>